<name>A0ABV9MAD0_9BACL</name>
<accession>A0ABV9MAD0</accession>
<dbReference type="SUPFAM" id="SSF89360">
    <property type="entry name" value="HesB-like domain"/>
    <property type="match status" value="1"/>
</dbReference>
<reference evidence="3" key="1">
    <citation type="journal article" date="2019" name="Int. J. Syst. Evol. Microbiol.">
        <title>The Global Catalogue of Microorganisms (GCM) 10K type strain sequencing project: providing services to taxonomists for standard genome sequencing and annotation.</title>
        <authorList>
            <consortium name="The Broad Institute Genomics Platform"/>
            <consortium name="The Broad Institute Genome Sequencing Center for Infectious Disease"/>
            <person name="Wu L."/>
            <person name="Ma J."/>
        </authorList>
    </citation>
    <scope>NUCLEOTIDE SEQUENCE [LARGE SCALE GENOMIC DNA]</scope>
    <source>
        <strain evidence="3">CGMCC 1.12151</strain>
    </source>
</reference>
<dbReference type="Pfam" id="PF01521">
    <property type="entry name" value="Fe-S_biosyn"/>
    <property type="match status" value="1"/>
</dbReference>
<comment type="caution">
    <text evidence="2">The sequence shown here is derived from an EMBL/GenBank/DDBJ whole genome shotgun (WGS) entry which is preliminary data.</text>
</comment>
<dbReference type="InterPro" id="IPR035903">
    <property type="entry name" value="HesB-like_dom_sf"/>
</dbReference>
<evidence type="ECO:0000313" key="2">
    <source>
        <dbReference type="EMBL" id="MFC4712772.1"/>
    </source>
</evidence>
<proteinExistence type="predicted"/>
<sequence length="95" mass="10147">MTIMMITNEAKTYIQTILEEKQTENLRLYAVAGCCGPQIGLSLDAPEQADELVDVNGIRMAIAPDAKPMAENLTLDFDTQGEEGGLVMVGAPASC</sequence>
<organism evidence="2 3">
    <name type="scientific">Planococcus dechangensis</name>
    <dbReference type="NCBI Taxonomy" id="1176255"/>
    <lineage>
        <taxon>Bacteria</taxon>
        <taxon>Bacillati</taxon>
        <taxon>Bacillota</taxon>
        <taxon>Bacilli</taxon>
        <taxon>Bacillales</taxon>
        <taxon>Caryophanaceae</taxon>
        <taxon>Planococcus</taxon>
    </lineage>
</organism>
<evidence type="ECO:0000313" key="3">
    <source>
        <dbReference type="Proteomes" id="UP001595932"/>
    </source>
</evidence>
<evidence type="ECO:0000259" key="1">
    <source>
        <dbReference type="Pfam" id="PF01521"/>
    </source>
</evidence>
<keyword evidence="3" id="KW-1185">Reference proteome</keyword>
<feature type="domain" description="Core" evidence="1">
    <location>
        <begin position="5"/>
        <end position="86"/>
    </location>
</feature>
<dbReference type="InterPro" id="IPR000361">
    <property type="entry name" value="ATAP_core_dom"/>
</dbReference>
<dbReference type="EMBL" id="JBHSGL010000005">
    <property type="protein sequence ID" value="MFC4712772.1"/>
    <property type="molecule type" value="Genomic_DNA"/>
</dbReference>
<dbReference type="Gene3D" id="2.60.300.12">
    <property type="entry name" value="HesB-like domain"/>
    <property type="match status" value="1"/>
</dbReference>
<protein>
    <submittedName>
        <fullName evidence="2">Iron-sulfur cluster biosynthesis family protein</fullName>
    </submittedName>
</protein>
<gene>
    <name evidence="2" type="ORF">ACFO5U_07880</name>
</gene>
<dbReference type="RefSeq" id="WP_377278186.1">
    <property type="nucleotide sequence ID" value="NZ_JBHSGL010000005.1"/>
</dbReference>
<dbReference type="Proteomes" id="UP001595932">
    <property type="component" value="Unassembled WGS sequence"/>
</dbReference>